<dbReference type="Proteomes" id="UP000234479">
    <property type="component" value="Unassembled WGS sequence"/>
</dbReference>
<dbReference type="EMBL" id="PJRS01000022">
    <property type="protein sequence ID" value="PLR25174.1"/>
    <property type="molecule type" value="Genomic_DNA"/>
</dbReference>
<accession>A0A2N5DGI3</accession>
<comment type="caution">
    <text evidence="2">The sequence shown here is derived from an EMBL/GenBank/DDBJ whole genome shotgun (WGS) entry which is preliminary data.</text>
</comment>
<keyword evidence="3" id="KW-1185">Reference proteome</keyword>
<protein>
    <submittedName>
        <fullName evidence="2">Nucleoside-diphosphate sugar epimerase</fullName>
    </submittedName>
</protein>
<dbReference type="InterPro" id="IPR050177">
    <property type="entry name" value="Lipid_A_modif_metabolic_enz"/>
</dbReference>
<gene>
    <name evidence="2" type="ORF">SGCZBJ_13160</name>
</gene>
<proteinExistence type="predicted"/>
<evidence type="ECO:0000313" key="3">
    <source>
        <dbReference type="Proteomes" id="UP000234479"/>
    </source>
</evidence>
<feature type="domain" description="NAD-dependent epimerase/dehydratase" evidence="1">
    <location>
        <begin position="30"/>
        <end position="270"/>
    </location>
</feature>
<organism evidence="2 3">
    <name type="scientific">Caulobacter zeae</name>
    <dbReference type="NCBI Taxonomy" id="2055137"/>
    <lineage>
        <taxon>Bacteria</taxon>
        <taxon>Pseudomonadati</taxon>
        <taxon>Pseudomonadota</taxon>
        <taxon>Alphaproteobacteria</taxon>
        <taxon>Caulobacterales</taxon>
        <taxon>Caulobacteraceae</taxon>
        <taxon>Caulobacter</taxon>
    </lineage>
</organism>
<dbReference type="SUPFAM" id="SSF51735">
    <property type="entry name" value="NAD(P)-binding Rossmann-fold domains"/>
    <property type="match status" value="1"/>
</dbReference>
<sequence length="357" mass="38103">MDIATHEGCIAARSRWGKAFREWISPLKKVLITGGAGFIGAWLGRALLDQGVEVVALDDLSTGTWPNPTLGEPEGLTFVRGDCADAALVARLVEGCDFVFHLAAVVGVRRVVESPLRTALVNQATTLSVLEAAAGAGVPVLLASSSEVYGPLATAPFREDDAGSFGPPEQGRWTYALTKAAGEQLAFALGRERGLPFVVVRLFNTVGPGQSAAFGMVLPRFVAQARRGEPITVYGDGEQTRVFCHVADVVDALVALARTPSSWGRLYNVGGVESVSILDLARKVRERLGSDSPIRHVPFVQAFGDDFAEARHRQPDIGRIGQAVGWSPRRGLDRIIDDAIAGADEASPRRELERGEA</sequence>
<name>A0A2N5DGI3_9CAUL</name>
<reference evidence="2 3" key="1">
    <citation type="submission" date="2017-12" db="EMBL/GenBank/DDBJ databases">
        <title>The genome sequence of Caulobacter sp. 410.</title>
        <authorList>
            <person name="Gao J."/>
            <person name="Mao X."/>
            <person name="Sun J."/>
        </authorList>
    </citation>
    <scope>NUCLEOTIDE SEQUENCE [LARGE SCALE GENOMIC DNA]</scope>
    <source>
        <strain evidence="2 3">410</strain>
    </source>
</reference>
<dbReference type="AlphaFoldDB" id="A0A2N5DGI3"/>
<dbReference type="Gene3D" id="3.40.50.720">
    <property type="entry name" value="NAD(P)-binding Rossmann-like Domain"/>
    <property type="match status" value="1"/>
</dbReference>
<evidence type="ECO:0000259" key="1">
    <source>
        <dbReference type="Pfam" id="PF01370"/>
    </source>
</evidence>
<dbReference type="Pfam" id="PF01370">
    <property type="entry name" value="Epimerase"/>
    <property type="match status" value="1"/>
</dbReference>
<dbReference type="PANTHER" id="PTHR43245">
    <property type="entry name" value="BIFUNCTIONAL POLYMYXIN RESISTANCE PROTEIN ARNA"/>
    <property type="match status" value="1"/>
</dbReference>
<dbReference type="PANTHER" id="PTHR43245:SF13">
    <property type="entry name" value="UDP-D-APIOSE_UDP-D-XYLOSE SYNTHASE 2"/>
    <property type="match status" value="1"/>
</dbReference>
<evidence type="ECO:0000313" key="2">
    <source>
        <dbReference type="EMBL" id="PLR25174.1"/>
    </source>
</evidence>
<dbReference type="OrthoDB" id="9801785at2"/>
<dbReference type="InterPro" id="IPR036291">
    <property type="entry name" value="NAD(P)-bd_dom_sf"/>
</dbReference>
<dbReference type="InterPro" id="IPR001509">
    <property type="entry name" value="Epimerase_deHydtase"/>
</dbReference>